<dbReference type="PATRIC" id="fig|320778.3.peg.1369"/>
<dbReference type="STRING" id="320778.ABT57_06360"/>
<evidence type="ECO:0000313" key="1">
    <source>
        <dbReference type="EMBL" id="KLV10195.1"/>
    </source>
</evidence>
<comment type="caution">
    <text evidence="1">The sequence shown here is derived from an EMBL/GenBank/DDBJ whole genome shotgun (WGS) entry which is preliminary data.</text>
</comment>
<dbReference type="AlphaFoldDB" id="A0A0J1HEZ4"/>
<dbReference type="RefSeq" id="WP_047884358.1">
    <property type="nucleotide sequence ID" value="NZ_LDOU01000006.1"/>
</dbReference>
<gene>
    <name evidence="1" type="ORF">ABT57_06360</name>
</gene>
<dbReference type="Proteomes" id="UP000035909">
    <property type="component" value="Unassembled WGS sequence"/>
</dbReference>
<protein>
    <submittedName>
        <fullName evidence="1">Uncharacterized protein</fullName>
    </submittedName>
</protein>
<keyword evidence="2" id="KW-1185">Reference proteome</keyword>
<organism evidence="1 2">
    <name type="scientific">Photobacterium ganghwense</name>
    <dbReference type="NCBI Taxonomy" id="320778"/>
    <lineage>
        <taxon>Bacteria</taxon>
        <taxon>Pseudomonadati</taxon>
        <taxon>Pseudomonadota</taxon>
        <taxon>Gammaproteobacteria</taxon>
        <taxon>Vibrionales</taxon>
        <taxon>Vibrionaceae</taxon>
        <taxon>Photobacterium</taxon>
    </lineage>
</organism>
<reference evidence="1 2" key="1">
    <citation type="submission" date="2015-05" db="EMBL/GenBank/DDBJ databases">
        <title>Photobacterium galathea sp. nov.</title>
        <authorList>
            <person name="Machado H."/>
            <person name="Gram L."/>
        </authorList>
    </citation>
    <scope>NUCLEOTIDE SEQUENCE [LARGE SCALE GENOMIC DNA]</scope>
    <source>
        <strain evidence="1 2">DSM 22954</strain>
    </source>
</reference>
<proteinExistence type="predicted"/>
<accession>A0A0J1HEZ4</accession>
<name>A0A0J1HEZ4_9GAMM</name>
<dbReference type="EMBL" id="LDOU01000006">
    <property type="protein sequence ID" value="KLV10195.1"/>
    <property type="molecule type" value="Genomic_DNA"/>
</dbReference>
<evidence type="ECO:0000313" key="2">
    <source>
        <dbReference type="Proteomes" id="UP000035909"/>
    </source>
</evidence>
<sequence>MSELATHIAGSSVTIRFDAPNLDGKITASYRVQDHHGMLLTDELPIDVYSDDEFVEIVIDDELNRLDGFQRKALRIIHLTMENDDGDVAQQERRYAIIASADLFVPQETLITVAEAELHLLDVPNVSKFLGASQGEKRKAIIEASRRISAMRFNPAVVYERSGCFADFPSFDKGIDLTRLSAGEYMDLPARFLEDIAVAVIYEADDVLGGDPIDLARRSGLVSERVGETSLTYQQGRPAQEIVGARAFRVLGKYTTRSYRIGRG</sequence>